<gene>
    <name evidence="2" type="ORF">DDB_G0267564</name>
</gene>
<dbReference type="OMA" id="SHHKLFY"/>
<evidence type="ECO:0000313" key="3">
    <source>
        <dbReference type="Proteomes" id="UP000002195"/>
    </source>
</evidence>
<dbReference type="VEuPathDB" id="AmoebaDB:DDB_G0267564"/>
<dbReference type="InParanoid" id="Q55GQ3"/>
<evidence type="ECO:0000256" key="1">
    <source>
        <dbReference type="SAM" id="Phobius"/>
    </source>
</evidence>
<comment type="caution">
    <text evidence="2">The sequence shown here is derived from an EMBL/GenBank/DDBJ whole genome shotgun (WGS) entry which is preliminary data.</text>
</comment>
<dbReference type="Proteomes" id="UP000002195">
    <property type="component" value="Unassembled WGS sequence"/>
</dbReference>
<evidence type="ECO:0000313" key="2">
    <source>
        <dbReference type="EMBL" id="EAL73235.1"/>
    </source>
</evidence>
<dbReference type="FunCoup" id="Q55GQ3">
    <property type="interactions" value="131"/>
</dbReference>
<dbReference type="SMR" id="Q55GQ3"/>
<dbReference type="AlphaFoldDB" id="Q55GQ3"/>
<dbReference type="EMBL" id="AAFI02000003">
    <property type="protein sequence ID" value="EAL73235.1"/>
    <property type="molecule type" value="Genomic_DNA"/>
</dbReference>
<keyword evidence="1" id="KW-0812">Transmembrane</keyword>
<accession>Q55GQ3</accession>
<name>Q55GQ3_DICDI</name>
<dbReference type="KEGG" id="ddi:DDB_G0267564"/>
<dbReference type="GlyGen" id="Q55GQ3">
    <property type="glycosylation" value="1 site"/>
</dbReference>
<dbReference type="HOGENOM" id="CLU_524221_0_0_1"/>
<keyword evidence="1" id="KW-1133">Transmembrane helix</keyword>
<protein>
    <submittedName>
        <fullName evidence="2">Uncharacterized protein</fullName>
    </submittedName>
</protein>
<sequence>MYNNKLFLTFFIFTLFFIGIYSISIQIKNELEFKKEKTLIFKSYSKDHLNQDNQTNEKYQSIINHIEENGHIVKVFDENDNPEIQEFENDFILIGSNNLINNLSLLKKYIEKRQPIIFLNVNENDKKEFCNLVKNVCILKGEHIILGYIPKSMNSLKYHSVFNWMNGDNNMEETKVVSVGYDEKLKSVFSTNKTVETIVGDFDSDYKSMTNSLLLQLVGEVSGPTPSLVPPNNDTLPFAYFENTYPVSFQGAIYPAVASKVAQQTYSLSLTNHIYLYKDIPNNLIYAVVYQDGYLLPGGQLGINNPKVAIGSFTTSFGITNTLSFSDGQTPDGDSFNLEASSPQTVDQTHTITNEVSTEMSIGVSFDVNPDGGGGGASFQETWSSSSSETNTITDYGVNEMSNPVTMESSWMYHQQLPFDVYTWGYLNFGDWYQSAYSGNCEVAQPPPLSTSTLQTSTSWKWKFDTSLIDENGNLNVDLTTAFTLSYSMIGCPGFYTSHHKLFYCETGGSANQAYDFNGF</sequence>
<keyword evidence="3" id="KW-1185">Reference proteome</keyword>
<reference evidence="2 3" key="1">
    <citation type="journal article" date="2005" name="Nature">
        <title>The genome of the social amoeba Dictyostelium discoideum.</title>
        <authorList>
            <consortium name="The Dictyostelium discoideum Sequencing Consortium"/>
            <person name="Eichinger L."/>
            <person name="Pachebat J.A."/>
            <person name="Glockner G."/>
            <person name="Rajandream M.A."/>
            <person name="Sucgang R."/>
            <person name="Berriman M."/>
            <person name="Song J."/>
            <person name="Olsen R."/>
            <person name="Szafranski K."/>
            <person name="Xu Q."/>
            <person name="Tunggal B."/>
            <person name="Kummerfeld S."/>
            <person name="Madera M."/>
            <person name="Konfortov B.A."/>
            <person name="Rivero F."/>
            <person name="Bankier A.T."/>
            <person name="Lehmann R."/>
            <person name="Hamlin N."/>
            <person name="Davies R."/>
            <person name="Gaudet P."/>
            <person name="Fey P."/>
            <person name="Pilcher K."/>
            <person name="Chen G."/>
            <person name="Saunders D."/>
            <person name="Sodergren E."/>
            <person name="Davis P."/>
            <person name="Kerhornou A."/>
            <person name="Nie X."/>
            <person name="Hall N."/>
            <person name="Anjard C."/>
            <person name="Hemphill L."/>
            <person name="Bason N."/>
            <person name="Farbrother P."/>
            <person name="Desany B."/>
            <person name="Just E."/>
            <person name="Morio T."/>
            <person name="Rost R."/>
            <person name="Churcher C."/>
            <person name="Cooper J."/>
            <person name="Haydock S."/>
            <person name="van Driessche N."/>
            <person name="Cronin A."/>
            <person name="Goodhead I."/>
            <person name="Muzny D."/>
            <person name="Mourier T."/>
            <person name="Pain A."/>
            <person name="Lu M."/>
            <person name="Harper D."/>
            <person name="Lindsay R."/>
            <person name="Hauser H."/>
            <person name="James K."/>
            <person name="Quiles M."/>
            <person name="Madan Babu M."/>
            <person name="Saito T."/>
            <person name="Buchrieser C."/>
            <person name="Wardroper A."/>
            <person name="Felder M."/>
            <person name="Thangavelu M."/>
            <person name="Johnson D."/>
            <person name="Knights A."/>
            <person name="Loulseged H."/>
            <person name="Mungall K."/>
            <person name="Oliver K."/>
            <person name="Price C."/>
            <person name="Quail M.A."/>
            <person name="Urushihara H."/>
            <person name="Hernandez J."/>
            <person name="Rabbinowitsch E."/>
            <person name="Steffen D."/>
            <person name="Sanders M."/>
            <person name="Ma J."/>
            <person name="Kohara Y."/>
            <person name="Sharp S."/>
            <person name="Simmonds M."/>
            <person name="Spiegler S."/>
            <person name="Tivey A."/>
            <person name="Sugano S."/>
            <person name="White B."/>
            <person name="Walker D."/>
            <person name="Woodward J."/>
            <person name="Winckler T."/>
            <person name="Tanaka Y."/>
            <person name="Shaulsky G."/>
            <person name="Schleicher M."/>
            <person name="Weinstock G."/>
            <person name="Rosenthal A."/>
            <person name="Cox E.C."/>
            <person name="Chisholm R.L."/>
            <person name="Gibbs R."/>
            <person name="Loomis W.F."/>
            <person name="Platzer M."/>
            <person name="Kay R.R."/>
            <person name="Williams J."/>
            <person name="Dear P.H."/>
            <person name="Noegel A.A."/>
            <person name="Barrell B."/>
            <person name="Kuspa A."/>
        </authorList>
    </citation>
    <scope>NUCLEOTIDE SEQUENCE [LARGE SCALE GENOMIC DNA]</scope>
    <source>
        <strain evidence="2 3">AX4</strain>
    </source>
</reference>
<keyword evidence="1" id="KW-0472">Membrane</keyword>
<organism evidence="2 3">
    <name type="scientific">Dictyostelium discoideum</name>
    <name type="common">Social amoeba</name>
    <dbReference type="NCBI Taxonomy" id="44689"/>
    <lineage>
        <taxon>Eukaryota</taxon>
        <taxon>Amoebozoa</taxon>
        <taxon>Evosea</taxon>
        <taxon>Eumycetozoa</taxon>
        <taxon>Dictyostelia</taxon>
        <taxon>Dictyosteliales</taxon>
        <taxon>Dictyosteliaceae</taxon>
        <taxon>Dictyostelium</taxon>
    </lineage>
</organism>
<dbReference type="eggNOG" id="ENOG502RG97">
    <property type="taxonomic scope" value="Eukaryota"/>
</dbReference>
<dbReference type="PaxDb" id="44689-DDB0189374"/>
<dbReference type="RefSeq" id="XP_647131.1">
    <property type="nucleotide sequence ID" value="XM_642039.1"/>
</dbReference>
<dbReference type="dictyBase" id="DDB_G0267564"/>
<proteinExistence type="predicted"/>
<feature type="transmembrane region" description="Helical" evidence="1">
    <location>
        <begin position="6"/>
        <end position="27"/>
    </location>
</feature>
<dbReference type="GeneID" id="8615935"/>